<sequence>MQTRDAPQYIREPEDQQQQINGESSVEEIIEKVESLLPPKAIEEDIDQLLRDIELNPLDERLTLQLIDYRILFLNPQNSEVLTEVPQVLSLSHPSPEFNLYTPSPSFPVRKSKRLKIKNKSKVEHMKFNWVNGNKMNFEVDISDNDYVSRQDYVLTSFEYFDKNCLKQEQGKQFSIDEMIIPYKGKRAGSRRQYIKSKPKKWGFKFIVRAGINGMVYDFFPYCGETTFDKFTFSNYENKYFGLGPKLIYHLRKKYGILSLGTVQENRLRNCPLLKEKELKKTEEETIRRYSKVTKSYVDVLPKIIEQYNTHMGGVVLADMLVSLYRTELKTHKWYMAVFSQMLDEFRINIGIALNQRNRQSKVGRKPAKNNSTENTYIKLQELLFQGLLIMLNLINMITPSFEQLRVAAAIVKNVKPHIFVQ</sequence>
<reference evidence="3 4" key="1">
    <citation type="submission" date="2019-08" db="EMBL/GenBank/DDBJ databases">
        <title>Whole genome of Aphis craccivora.</title>
        <authorList>
            <person name="Voronova N.V."/>
            <person name="Shulinski R.S."/>
            <person name="Bandarenka Y.V."/>
            <person name="Zhorov D.G."/>
            <person name="Warner D."/>
        </authorList>
    </citation>
    <scope>NUCLEOTIDE SEQUENCE [LARGE SCALE GENOMIC DNA]</scope>
    <source>
        <strain evidence="3">180601</strain>
        <tissue evidence="3">Whole Body</tissue>
    </source>
</reference>
<dbReference type="Pfam" id="PF13843">
    <property type="entry name" value="DDE_Tnp_1_7"/>
    <property type="match status" value="2"/>
</dbReference>
<gene>
    <name evidence="3" type="ORF">FWK35_00030583</name>
</gene>
<dbReference type="EMBL" id="VUJU01012018">
    <property type="protein sequence ID" value="KAF0709034.1"/>
    <property type="molecule type" value="Genomic_DNA"/>
</dbReference>
<keyword evidence="4" id="KW-1185">Reference proteome</keyword>
<dbReference type="InterPro" id="IPR029526">
    <property type="entry name" value="PGBD"/>
</dbReference>
<dbReference type="PANTHER" id="PTHR47272:SF1">
    <property type="entry name" value="PIGGYBAC TRANSPOSABLE ELEMENT-DERIVED PROTEIN 3-LIKE"/>
    <property type="match status" value="1"/>
</dbReference>
<organism evidence="3 4">
    <name type="scientific">Aphis craccivora</name>
    <name type="common">Cowpea aphid</name>
    <dbReference type="NCBI Taxonomy" id="307492"/>
    <lineage>
        <taxon>Eukaryota</taxon>
        <taxon>Metazoa</taxon>
        <taxon>Ecdysozoa</taxon>
        <taxon>Arthropoda</taxon>
        <taxon>Hexapoda</taxon>
        <taxon>Insecta</taxon>
        <taxon>Pterygota</taxon>
        <taxon>Neoptera</taxon>
        <taxon>Paraneoptera</taxon>
        <taxon>Hemiptera</taxon>
        <taxon>Sternorrhyncha</taxon>
        <taxon>Aphidomorpha</taxon>
        <taxon>Aphidoidea</taxon>
        <taxon>Aphididae</taxon>
        <taxon>Aphidini</taxon>
        <taxon>Aphis</taxon>
        <taxon>Aphis</taxon>
    </lineage>
</organism>
<feature type="non-terminal residue" evidence="3">
    <location>
        <position position="422"/>
    </location>
</feature>
<evidence type="ECO:0000313" key="3">
    <source>
        <dbReference type="EMBL" id="KAF0709034.1"/>
    </source>
</evidence>
<evidence type="ECO:0000256" key="1">
    <source>
        <dbReference type="SAM" id="MobiDB-lite"/>
    </source>
</evidence>
<evidence type="ECO:0000259" key="2">
    <source>
        <dbReference type="Pfam" id="PF13843"/>
    </source>
</evidence>
<proteinExistence type="predicted"/>
<comment type="caution">
    <text evidence="3">The sequence shown here is derived from an EMBL/GenBank/DDBJ whole genome shotgun (WGS) entry which is preliminary data.</text>
</comment>
<dbReference type="PANTHER" id="PTHR47272">
    <property type="entry name" value="DDE_TNP_1_7 DOMAIN-CONTAINING PROTEIN"/>
    <property type="match status" value="1"/>
</dbReference>
<dbReference type="OrthoDB" id="123207at2759"/>
<protein>
    <submittedName>
        <fullName evidence="3">PiggyBac transposable element-derived protein 3-like</fullName>
    </submittedName>
</protein>
<dbReference type="AlphaFoldDB" id="A0A6G0VTS8"/>
<feature type="domain" description="PiggyBac transposable element-derived protein" evidence="2">
    <location>
        <begin position="300"/>
        <end position="349"/>
    </location>
</feature>
<evidence type="ECO:0000313" key="4">
    <source>
        <dbReference type="Proteomes" id="UP000478052"/>
    </source>
</evidence>
<name>A0A6G0VTS8_APHCR</name>
<dbReference type="Proteomes" id="UP000478052">
    <property type="component" value="Unassembled WGS sequence"/>
</dbReference>
<accession>A0A6G0VTS8</accession>
<feature type="domain" description="PiggyBac transposable element-derived protein" evidence="2">
    <location>
        <begin position="168"/>
        <end position="227"/>
    </location>
</feature>
<feature type="region of interest" description="Disordered" evidence="1">
    <location>
        <begin position="1"/>
        <end position="23"/>
    </location>
</feature>